<name>A0A452GGZ5_9SAUR</name>
<evidence type="ECO:0000313" key="1">
    <source>
        <dbReference type="Ensembl" id="ENSGAGP00000000867.1"/>
    </source>
</evidence>
<dbReference type="AlphaFoldDB" id="A0A452GGZ5"/>
<organism evidence="1 2">
    <name type="scientific">Gopherus agassizii</name>
    <name type="common">Agassiz's desert tortoise</name>
    <dbReference type="NCBI Taxonomy" id="38772"/>
    <lineage>
        <taxon>Eukaryota</taxon>
        <taxon>Metazoa</taxon>
        <taxon>Chordata</taxon>
        <taxon>Craniata</taxon>
        <taxon>Vertebrata</taxon>
        <taxon>Euteleostomi</taxon>
        <taxon>Archelosauria</taxon>
        <taxon>Testudinata</taxon>
        <taxon>Testudines</taxon>
        <taxon>Cryptodira</taxon>
        <taxon>Durocryptodira</taxon>
        <taxon>Testudinoidea</taxon>
        <taxon>Testudinidae</taxon>
        <taxon>Gopherus</taxon>
    </lineage>
</organism>
<protein>
    <submittedName>
        <fullName evidence="1">Uncharacterized protein</fullName>
    </submittedName>
</protein>
<sequence length="63" mass="6958">MLPGHAVTKFAAVCCHLSCCFSPLEFENTPMAIPEKTILGNPVLYCEPLLRQVRVSVVMPVKQ</sequence>
<accession>A0A452GGZ5</accession>
<reference evidence="1" key="3">
    <citation type="submission" date="2025-09" db="UniProtKB">
        <authorList>
            <consortium name="Ensembl"/>
        </authorList>
    </citation>
    <scope>IDENTIFICATION</scope>
</reference>
<reference evidence="1" key="2">
    <citation type="submission" date="2025-08" db="UniProtKB">
        <authorList>
            <consortium name="Ensembl"/>
        </authorList>
    </citation>
    <scope>IDENTIFICATION</scope>
</reference>
<keyword evidence="2" id="KW-1185">Reference proteome</keyword>
<dbReference type="Ensembl" id="ENSGAGT00000000986.1">
    <property type="protein sequence ID" value="ENSGAGP00000000867.1"/>
    <property type="gene ID" value="ENSGAGG00000000727.1"/>
</dbReference>
<evidence type="ECO:0000313" key="2">
    <source>
        <dbReference type="Proteomes" id="UP000291020"/>
    </source>
</evidence>
<reference evidence="2" key="1">
    <citation type="journal article" date="2017" name="PLoS ONE">
        <title>The Agassiz's desert tortoise genome provides a resource for the conservation of a threatened species.</title>
        <authorList>
            <person name="Tollis M."/>
            <person name="DeNardo D.F."/>
            <person name="Cornelius J.A."/>
            <person name="Dolby G.A."/>
            <person name="Edwards T."/>
            <person name="Henen B.T."/>
            <person name="Karl A.E."/>
            <person name="Murphy R.W."/>
            <person name="Kusumi K."/>
        </authorList>
    </citation>
    <scope>NUCLEOTIDE SEQUENCE [LARGE SCALE GENOMIC DNA]</scope>
</reference>
<proteinExistence type="predicted"/>
<dbReference type="Proteomes" id="UP000291020">
    <property type="component" value="Unassembled WGS sequence"/>
</dbReference>